<dbReference type="GO" id="GO:0009524">
    <property type="term" value="C:phragmoplast"/>
    <property type="evidence" value="ECO:0007669"/>
    <property type="project" value="UniProtKB-SubCell"/>
</dbReference>
<evidence type="ECO:0000256" key="1">
    <source>
        <dbReference type="ARBA" id="ARBA00022490"/>
    </source>
</evidence>
<name>A0A5B6ZQW9_DAVIN</name>
<dbReference type="Gene3D" id="1.20.120.1240">
    <property type="entry name" value="Dynamin, middle domain"/>
    <property type="match status" value="1"/>
</dbReference>
<dbReference type="GO" id="GO:0003924">
    <property type="term" value="F:GTPase activity"/>
    <property type="evidence" value="ECO:0007669"/>
    <property type="project" value="InterPro"/>
</dbReference>
<dbReference type="GO" id="GO:0008017">
    <property type="term" value="F:microtubule binding"/>
    <property type="evidence" value="ECO:0007669"/>
    <property type="project" value="TreeGrafter"/>
</dbReference>
<comment type="similarity">
    <text evidence="9">Belongs to the TRAFAC class dynamin-like GTPase superfamily. Dynamin/Fzo/YdjA family.</text>
</comment>
<keyword evidence="3 9" id="KW-0547">Nucleotide-binding</keyword>
<proteinExistence type="inferred from homology"/>
<evidence type="ECO:0000256" key="7">
    <source>
        <dbReference type="ARBA" id="ARBA00023212"/>
    </source>
</evidence>
<comment type="subcellular location">
    <subcellularLocation>
        <location evidence="8">Cytoplasm</location>
        <location evidence="8">Cytoskeleton</location>
        <location evidence="8">Phragmoplast</location>
    </subcellularLocation>
</comment>
<keyword evidence="7" id="KW-0206">Cytoskeleton</keyword>
<organism evidence="12">
    <name type="scientific">Davidia involucrata</name>
    <name type="common">Dove tree</name>
    <dbReference type="NCBI Taxonomy" id="16924"/>
    <lineage>
        <taxon>Eukaryota</taxon>
        <taxon>Viridiplantae</taxon>
        <taxon>Streptophyta</taxon>
        <taxon>Embryophyta</taxon>
        <taxon>Tracheophyta</taxon>
        <taxon>Spermatophyta</taxon>
        <taxon>Magnoliopsida</taxon>
        <taxon>eudicotyledons</taxon>
        <taxon>Gunneridae</taxon>
        <taxon>Pentapetalae</taxon>
        <taxon>asterids</taxon>
        <taxon>Cornales</taxon>
        <taxon>Nyssaceae</taxon>
        <taxon>Davidia</taxon>
    </lineage>
</organism>
<dbReference type="Pfam" id="PF00350">
    <property type="entry name" value="Dynamin_N"/>
    <property type="match status" value="1"/>
</dbReference>
<sequence>MESLISLVNKIQRACTALGDHGDESALPTLWDALPSIAVVGGQSSGKSSVLESIVGKDFLPRGSGIVTRRPLVLQLHKIDEGREYAEFMHLPRKRFTDFAAVRKEIADETDRETGRTKQISSVPIHLSIYSPNVVNLTLVDLPGLTKVAVEGQPDSIVQDIENMVRAFIEKPNCIILAISPANQDLATSDAIKISREVDPKGERTFGVLTKIDLMDKGTDAVDILEGRAYKLQFPWIGVVNRSQADINKSVDMIAARRRERDYFATTPEYKHLAHRMGSEHLGKMLSKHLETVIKSRIPGLQSLISKTIIDLETELSRLGKPIATDAGGKLYMIMEICRIFDQIFKEHLDGIRPGGDKVYNVFDNQLPAALKRLQFDKHLSMENVRKLITEADGYQPHLIAPEQGYRRLIESSLVTIKGPAEAAVDAVHAILKELVHKAMGETMELKQYPTLRVEVGNAACESLDRMKEESRKATLQLVEMECSYLTVDFFRKLPQDIEKGGNPTHSIFDRYNDSYLRRIGTTVLSYVNMVCGSLRNSVPKSIVYCQVREAKRSLLDHFFTELGKKEGKQLGSLLDEDPAIMQRRVSLAKRLELYRSAQAEIDAVAWSK</sequence>
<dbReference type="FunFam" id="3.40.50.300:FF:000228">
    <property type="entry name" value="dynamin-related protein 1E"/>
    <property type="match status" value="1"/>
</dbReference>
<accession>A0A5B6ZQW9</accession>
<dbReference type="InterPro" id="IPR001401">
    <property type="entry name" value="Dynamin_GTPase"/>
</dbReference>
<feature type="domain" description="GED" evidence="10">
    <location>
        <begin position="517"/>
        <end position="609"/>
    </location>
</feature>
<gene>
    <name evidence="12" type="ORF">Din_015262</name>
</gene>
<dbReference type="SMART" id="SM00053">
    <property type="entry name" value="DYNc"/>
    <property type="match status" value="1"/>
</dbReference>
<dbReference type="InterPro" id="IPR019762">
    <property type="entry name" value="Dynamin_GTPase_CS"/>
</dbReference>
<dbReference type="SMART" id="SM00302">
    <property type="entry name" value="GED"/>
    <property type="match status" value="1"/>
</dbReference>
<dbReference type="InterPro" id="IPR020850">
    <property type="entry name" value="GED_dom"/>
</dbReference>
<dbReference type="GO" id="GO:0005874">
    <property type="term" value="C:microtubule"/>
    <property type="evidence" value="ECO:0007669"/>
    <property type="project" value="UniProtKB-KW"/>
</dbReference>
<dbReference type="SUPFAM" id="SSF52540">
    <property type="entry name" value="P-loop containing nucleoside triphosphate hydrolases"/>
    <property type="match status" value="1"/>
</dbReference>
<dbReference type="Pfam" id="PF02212">
    <property type="entry name" value="GED"/>
    <property type="match status" value="1"/>
</dbReference>
<dbReference type="AlphaFoldDB" id="A0A5B6ZQW9"/>
<dbReference type="PRINTS" id="PR00195">
    <property type="entry name" value="DYNAMIN"/>
</dbReference>
<dbReference type="InterPro" id="IPR022812">
    <property type="entry name" value="Dynamin"/>
</dbReference>
<dbReference type="Gene3D" id="3.40.50.300">
    <property type="entry name" value="P-loop containing nucleotide triphosphate hydrolases"/>
    <property type="match status" value="1"/>
</dbReference>
<dbReference type="FunFam" id="1.20.120.1240:FF:000010">
    <property type="entry name" value="Dynamin-related protein 5A"/>
    <property type="match status" value="1"/>
</dbReference>
<dbReference type="InterPro" id="IPR027417">
    <property type="entry name" value="P-loop_NTPase"/>
</dbReference>
<evidence type="ECO:0000256" key="4">
    <source>
        <dbReference type="ARBA" id="ARBA00022801"/>
    </source>
</evidence>
<dbReference type="GO" id="GO:0005525">
    <property type="term" value="F:GTP binding"/>
    <property type="evidence" value="ECO:0007669"/>
    <property type="project" value="UniProtKB-KW"/>
</dbReference>
<dbReference type="PANTHER" id="PTHR11566:SF159">
    <property type="entry name" value="PHRAGMOPLASTIN DRP1A"/>
    <property type="match status" value="1"/>
</dbReference>
<keyword evidence="4 12" id="KW-0378">Hydrolase</keyword>
<dbReference type="InterPro" id="IPR000375">
    <property type="entry name" value="Dynamin_stalk"/>
</dbReference>
<protein>
    <submittedName>
        <fullName evidence="12">Putative dynamin-related protein 5A</fullName>
        <ecNumber evidence="12">3.6.5.5</ecNumber>
    </submittedName>
</protein>
<dbReference type="EC" id="3.6.5.5" evidence="12"/>
<dbReference type="CDD" id="cd08771">
    <property type="entry name" value="DLP_1"/>
    <property type="match status" value="1"/>
</dbReference>
<evidence type="ECO:0000256" key="2">
    <source>
        <dbReference type="ARBA" id="ARBA00022701"/>
    </source>
</evidence>
<dbReference type="EMBL" id="GHES01015262">
    <property type="protein sequence ID" value="MPA45821.1"/>
    <property type="molecule type" value="Transcribed_RNA"/>
</dbReference>
<evidence type="ECO:0000259" key="11">
    <source>
        <dbReference type="PROSITE" id="PS51718"/>
    </source>
</evidence>
<dbReference type="PROSITE" id="PS51388">
    <property type="entry name" value="GED"/>
    <property type="match status" value="1"/>
</dbReference>
<dbReference type="PROSITE" id="PS51718">
    <property type="entry name" value="G_DYNAMIN_2"/>
    <property type="match status" value="1"/>
</dbReference>
<reference evidence="12" key="1">
    <citation type="submission" date="2019-08" db="EMBL/GenBank/DDBJ databases">
        <title>Reference gene set and small RNA set construction with multiple tissues from Davidia involucrata Baill.</title>
        <authorList>
            <person name="Yang H."/>
            <person name="Zhou C."/>
            <person name="Li G."/>
            <person name="Wang J."/>
            <person name="Gao P."/>
            <person name="Wang M."/>
            <person name="Wang R."/>
            <person name="Zhao Y."/>
        </authorList>
    </citation>
    <scope>NUCLEOTIDE SEQUENCE</scope>
    <source>
        <tissue evidence="12">Mixed with DoveR01_LX</tissue>
    </source>
</reference>
<dbReference type="GO" id="GO:0016020">
    <property type="term" value="C:membrane"/>
    <property type="evidence" value="ECO:0007669"/>
    <property type="project" value="TreeGrafter"/>
</dbReference>
<evidence type="ECO:0000313" key="12">
    <source>
        <dbReference type="EMBL" id="MPA45821.1"/>
    </source>
</evidence>
<dbReference type="InterPro" id="IPR030381">
    <property type="entry name" value="G_DYNAMIN_dom"/>
</dbReference>
<evidence type="ECO:0000256" key="8">
    <source>
        <dbReference type="ARBA" id="ARBA00060413"/>
    </source>
</evidence>
<dbReference type="Pfam" id="PF01031">
    <property type="entry name" value="Dynamin_M"/>
    <property type="match status" value="1"/>
</dbReference>
<evidence type="ECO:0000256" key="3">
    <source>
        <dbReference type="ARBA" id="ARBA00022741"/>
    </source>
</evidence>
<dbReference type="InterPro" id="IPR003130">
    <property type="entry name" value="GED"/>
</dbReference>
<feature type="domain" description="Dynamin-type G" evidence="11">
    <location>
        <begin position="31"/>
        <end position="299"/>
    </location>
</feature>
<dbReference type="InterPro" id="IPR045063">
    <property type="entry name" value="Dynamin_N"/>
</dbReference>
<keyword evidence="2" id="KW-0493">Microtubule</keyword>
<evidence type="ECO:0000256" key="6">
    <source>
        <dbReference type="ARBA" id="ARBA00023175"/>
    </source>
</evidence>
<dbReference type="PANTHER" id="PTHR11566">
    <property type="entry name" value="DYNAMIN"/>
    <property type="match status" value="1"/>
</dbReference>
<keyword evidence="6" id="KW-0505">Motor protein</keyword>
<evidence type="ECO:0000259" key="10">
    <source>
        <dbReference type="PROSITE" id="PS51388"/>
    </source>
</evidence>
<evidence type="ECO:0000256" key="9">
    <source>
        <dbReference type="RuleBase" id="RU003932"/>
    </source>
</evidence>
<keyword evidence="5 9" id="KW-0342">GTP-binding</keyword>
<keyword evidence="1" id="KW-0963">Cytoplasm</keyword>
<dbReference type="PROSITE" id="PS00410">
    <property type="entry name" value="G_DYNAMIN_1"/>
    <property type="match status" value="1"/>
</dbReference>
<evidence type="ECO:0000256" key="5">
    <source>
        <dbReference type="ARBA" id="ARBA00023134"/>
    </source>
</evidence>